<dbReference type="Pfam" id="PF13041">
    <property type="entry name" value="PPR_2"/>
    <property type="match status" value="2"/>
</dbReference>
<organism evidence="5 6">
    <name type="scientific">Brassica cretica</name>
    <name type="common">Mustard</name>
    <dbReference type="NCBI Taxonomy" id="69181"/>
    <lineage>
        <taxon>Eukaryota</taxon>
        <taxon>Viridiplantae</taxon>
        <taxon>Streptophyta</taxon>
        <taxon>Embryophyta</taxon>
        <taxon>Tracheophyta</taxon>
        <taxon>Spermatophyta</taxon>
        <taxon>Magnoliopsida</taxon>
        <taxon>eudicotyledons</taxon>
        <taxon>Gunneridae</taxon>
        <taxon>Pentapetalae</taxon>
        <taxon>rosids</taxon>
        <taxon>malvids</taxon>
        <taxon>Brassicales</taxon>
        <taxon>Brassicaceae</taxon>
        <taxon>Brassiceae</taxon>
        <taxon>Brassica</taxon>
    </lineage>
</organism>
<evidence type="ECO:0000313" key="6">
    <source>
        <dbReference type="Proteomes" id="UP000266723"/>
    </source>
</evidence>
<feature type="repeat" description="PPR" evidence="3">
    <location>
        <begin position="349"/>
        <end position="383"/>
    </location>
</feature>
<dbReference type="InterPro" id="IPR002885">
    <property type="entry name" value="PPR_rpt"/>
</dbReference>
<feature type="repeat" description="PPR" evidence="3">
    <location>
        <begin position="116"/>
        <end position="146"/>
    </location>
</feature>
<comment type="caution">
    <text evidence="5">The sequence shown here is derived from an EMBL/GenBank/DDBJ whole genome shotgun (WGS) entry which is preliminary data.</text>
</comment>
<dbReference type="Pfam" id="PF01535">
    <property type="entry name" value="PPR"/>
    <property type="match status" value="7"/>
</dbReference>
<evidence type="ECO:0000256" key="2">
    <source>
        <dbReference type="ARBA" id="ARBA00022737"/>
    </source>
</evidence>
<gene>
    <name evidence="5" type="ORF">DY000_02019098</name>
</gene>
<evidence type="ECO:0000259" key="4">
    <source>
        <dbReference type="Pfam" id="PF14432"/>
    </source>
</evidence>
<dbReference type="Pfam" id="PF14432">
    <property type="entry name" value="DYW_deaminase"/>
    <property type="match status" value="1"/>
</dbReference>
<accession>A0ABQ7D239</accession>
<name>A0ABQ7D239_BRACR</name>
<protein>
    <recommendedName>
        <fullName evidence="4">DYW domain-containing protein</fullName>
    </recommendedName>
</protein>
<dbReference type="Pfam" id="PF20431">
    <property type="entry name" value="E_motif"/>
    <property type="match status" value="2"/>
</dbReference>
<feature type="repeat" description="PPR" evidence="3">
    <location>
        <begin position="248"/>
        <end position="282"/>
    </location>
</feature>
<evidence type="ECO:0000256" key="1">
    <source>
        <dbReference type="ARBA" id="ARBA00006643"/>
    </source>
</evidence>
<evidence type="ECO:0000313" key="5">
    <source>
        <dbReference type="EMBL" id="KAF3565637.1"/>
    </source>
</evidence>
<keyword evidence="6" id="KW-1185">Reference proteome</keyword>
<comment type="similarity">
    <text evidence="1">Belongs to the PPR family. PCMP-H subfamily.</text>
</comment>
<dbReference type="Pfam" id="PF20430">
    <property type="entry name" value="Eplus_motif"/>
    <property type="match status" value="1"/>
</dbReference>
<dbReference type="SUPFAM" id="SSF48452">
    <property type="entry name" value="TPR-like"/>
    <property type="match status" value="1"/>
</dbReference>
<dbReference type="InterPro" id="IPR046849">
    <property type="entry name" value="E2_motif"/>
</dbReference>
<dbReference type="EMBL" id="QGKV02000759">
    <property type="protein sequence ID" value="KAF3565637.1"/>
    <property type="molecule type" value="Genomic_DNA"/>
</dbReference>
<sequence>MTTILTLQSSRTPSRAPVTKHANFNQIPSWVSLKSSTSSVKLEHKQGQVENLHLVSLSKHGKLNEAFEFFQEMDKAGVSVAPYSYQCLFEACRELGSLSHGRVLHDRMRKDCESPSVTLQNCVLQMYCECGSLEDADKVFDEMPELNVVSRVTMMSAYAGRGLLDKAVGLFSGMLESGEKPTSSVYTTLLKSLVNPRDLNVGRQVHGHVIRSGLLGNASIEAGVLNMYVKCGWLVGAKLLFDQMVVKKPVAWTGLMIGYTKAGRARDALKLFVDLVTEGVEWDSFVFSVVLKACASLEEVNLGKQIHACVAKLGLESDVSVGTPLVDCYIKCSSFESALLAFEKISEPNDVSWSAIISGYCQMSQFEEAIKTFKSLRTKSAAVLNSFTYTSVFQACSVLADCNIGGQVHGDAIKRSLVGSQYGESALITMYSKCGCLDDAHAVFESMDNPDVVAWTAFISGHAYYGNASEALRLFEEMVRCGMKPNSVTFIAVLTACSHAGLIEQGKCYLDTMLPKYSVAPTIDHYDCMIDIYSRAGLLEEALKFMKSMPFEPDAMSWKCFLSGCWTHKNLELGEIAGEELRQLDPEDTAGYVLPFNLYTQAGRWEEAAEMMKLMNDKMLKKELSCSWIREKGKIHRGCWTHKNLELGEIAGEELRQLDPEDTAGYVLPFNLYTQAGRWEEAAEMMKLMNDKMLKKELSCSWIREKGKIHRFIVGDKHHPQTQEIYEKLKEFDDFMEGDVFQCSMTERREQLLDHSERLAIAYGLISVNGHARGPIKVFKNLRACPDCHEFAKHVSLVTGHEIIIRDSRRFHHFKEGKCSCNDYW</sequence>
<proteinExistence type="inferred from homology"/>
<dbReference type="PROSITE" id="PS51375">
    <property type="entry name" value="PPR"/>
    <property type="match status" value="5"/>
</dbReference>
<dbReference type="InterPro" id="IPR032867">
    <property type="entry name" value="DYW_dom"/>
</dbReference>
<dbReference type="PANTHER" id="PTHR47926:SF378">
    <property type="entry name" value="PENTATRICOPEPTIDE REPEAT (PPR) SUPERFAMILY PROTEIN"/>
    <property type="match status" value="1"/>
</dbReference>
<evidence type="ECO:0000256" key="3">
    <source>
        <dbReference type="PROSITE-ProRule" id="PRU00708"/>
    </source>
</evidence>
<dbReference type="PANTHER" id="PTHR47926">
    <property type="entry name" value="PENTATRICOPEPTIDE REPEAT-CONTAINING PROTEIN"/>
    <property type="match status" value="1"/>
</dbReference>
<dbReference type="Gene3D" id="1.25.40.10">
    <property type="entry name" value="Tetratricopeptide repeat domain"/>
    <property type="match status" value="5"/>
</dbReference>
<dbReference type="InterPro" id="IPR046960">
    <property type="entry name" value="PPR_At4g14850-like_plant"/>
</dbReference>
<dbReference type="InterPro" id="IPR046848">
    <property type="entry name" value="E_motif"/>
</dbReference>
<reference evidence="5 6" key="1">
    <citation type="journal article" date="2020" name="BMC Genomics">
        <title>Intraspecific diversification of the crop wild relative Brassica cretica Lam. using demographic model selection.</title>
        <authorList>
            <person name="Kioukis A."/>
            <person name="Michalopoulou V.A."/>
            <person name="Briers L."/>
            <person name="Pirintsos S."/>
            <person name="Studholme D.J."/>
            <person name="Pavlidis P."/>
            <person name="Sarris P.F."/>
        </authorList>
    </citation>
    <scope>NUCLEOTIDE SEQUENCE [LARGE SCALE GENOMIC DNA]</scope>
    <source>
        <strain evidence="6">cv. PFS-1207/04</strain>
    </source>
</reference>
<feature type="domain" description="DYW" evidence="4">
    <location>
        <begin position="745"/>
        <end position="825"/>
    </location>
</feature>
<keyword evidence="2" id="KW-0677">Repeat</keyword>
<dbReference type="NCBIfam" id="TIGR00756">
    <property type="entry name" value="PPR"/>
    <property type="match status" value="6"/>
</dbReference>
<dbReference type="InterPro" id="IPR011990">
    <property type="entry name" value="TPR-like_helical_dom_sf"/>
</dbReference>
<feature type="repeat" description="PPR" evidence="3">
    <location>
        <begin position="147"/>
        <end position="181"/>
    </location>
</feature>
<dbReference type="Proteomes" id="UP000266723">
    <property type="component" value="Unassembled WGS sequence"/>
</dbReference>
<feature type="repeat" description="PPR" evidence="3">
    <location>
        <begin position="451"/>
        <end position="485"/>
    </location>
</feature>